<feature type="signal peptide" evidence="2">
    <location>
        <begin position="1"/>
        <end position="18"/>
    </location>
</feature>
<evidence type="ECO:0000313" key="3">
    <source>
        <dbReference type="EMBL" id="GFH48099.1"/>
    </source>
</evidence>
<reference evidence="3 4" key="1">
    <citation type="journal article" date="2021" name="Sci. Rep.">
        <title>The genome of the diatom Chaetoceros tenuissimus carries an ancient integrated fragment of an extant virus.</title>
        <authorList>
            <person name="Hongo Y."/>
            <person name="Kimura K."/>
            <person name="Takaki Y."/>
            <person name="Yoshida Y."/>
            <person name="Baba S."/>
            <person name="Kobayashi G."/>
            <person name="Nagasaki K."/>
            <person name="Hano T."/>
            <person name="Tomaru Y."/>
        </authorList>
    </citation>
    <scope>NUCLEOTIDE SEQUENCE [LARGE SCALE GENOMIC DNA]</scope>
    <source>
        <strain evidence="3 4">NIES-3715</strain>
    </source>
</reference>
<evidence type="ECO:0000313" key="4">
    <source>
        <dbReference type="Proteomes" id="UP001054902"/>
    </source>
</evidence>
<name>A0AAD3CLW7_9STRA</name>
<comment type="caution">
    <text evidence="3">The sequence shown here is derived from an EMBL/GenBank/DDBJ whole genome shotgun (WGS) entry which is preliminary data.</text>
</comment>
<keyword evidence="4" id="KW-1185">Reference proteome</keyword>
<feature type="compositionally biased region" description="Acidic residues" evidence="1">
    <location>
        <begin position="154"/>
        <end position="163"/>
    </location>
</feature>
<dbReference type="Proteomes" id="UP001054902">
    <property type="component" value="Unassembled WGS sequence"/>
</dbReference>
<feature type="region of interest" description="Disordered" evidence="1">
    <location>
        <begin position="128"/>
        <end position="165"/>
    </location>
</feature>
<keyword evidence="2" id="KW-0732">Signal</keyword>
<proteinExistence type="predicted"/>
<accession>A0AAD3CLW7</accession>
<protein>
    <submittedName>
        <fullName evidence="3">Uncharacterized protein</fullName>
    </submittedName>
</protein>
<feature type="chain" id="PRO_5041973878" evidence="2">
    <location>
        <begin position="19"/>
        <end position="249"/>
    </location>
</feature>
<dbReference type="EMBL" id="BLLK01000027">
    <property type="protein sequence ID" value="GFH48099.1"/>
    <property type="molecule type" value="Genomic_DNA"/>
</dbReference>
<gene>
    <name evidence="3" type="ORF">CTEN210_04575</name>
</gene>
<organism evidence="3 4">
    <name type="scientific">Chaetoceros tenuissimus</name>
    <dbReference type="NCBI Taxonomy" id="426638"/>
    <lineage>
        <taxon>Eukaryota</taxon>
        <taxon>Sar</taxon>
        <taxon>Stramenopiles</taxon>
        <taxon>Ochrophyta</taxon>
        <taxon>Bacillariophyta</taxon>
        <taxon>Coscinodiscophyceae</taxon>
        <taxon>Chaetocerotophycidae</taxon>
        <taxon>Chaetocerotales</taxon>
        <taxon>Chaetocerotaceae</taxon>
        <taxon>Chaetoceros</taxon>
    </lineage>
</organism>
<evidence type="ECO:0000256" key="1">
    <source>
        <dbReference type="SAM" id="MobiDB-lite"/>
    </source>
</evidence>
<dbReference type="AlphaFoldDB" id="A0AAD3CLW7"/>
<sequence length="249" mass="29273">MRKVLLQFSLLLISSSEAFVSPPSSINNIFAEIPSTTKSQVQPKKSRTQLNWGVIVPVPDDFFTITGISLGFAYTILRSWNRVTVENVAWENRLEDARLAKLDEEEESGSVSAYTELDLRKIDAEASKSSYGPEAMERRDKKRRSRVQTLERDEYYDEENDETQSDRVYSMTDEEINDFEETYGIEYDPYYDEPYTVDELPDDMSYVEDKVYGDRRYENGEIFYRDEGNKNIYWRQGGRPRLKQFWELL</sequence>
<evidence type="ECO:0000256" key="2">
    <source>
        <dbReference type="SAM" id="SignalP"/>
    </source>
</evidence>